<dbReference type="Proteomes" id="UP001060085">
    <property type="component" value="Linkage Group LG07"/>
</dbReference>
<protein>
    <submittedName>
        <fullName evidence="1">Uncharacterized protein</fullName>
    </submittedName>
</protein>
<accession>A0ACB9ZYV2</accession>
<gene>
    <name evidence="1" type="ORF">M9H77_30868</name>
</gene>
<keyword evidence="2" id="KW-1185">Reference proteome</keyword>
<reference evidence="2" key="1">
    <citation type="journal article" date="2023" name="Nat. Plants">
        <title>Single-cell RNA sequencing provides a high-resolution roadmap for understanding the multicellular compartmentation of specialized metabolism.</title>
        <authorList>
            <person name="Sun S."/>
            <person name="Shen X."/>
            <person name="Li Y."/>
            <person name="Li Y."/>
            <person name="Wang S."/>
            <person name="Li R."/>
            <person name="Zhang H."/>
            <person name="Shen G."/>
            <person name="Guo B."/>
            <person name="Wei J."/>
            <person name="Xu J."/>
            <person name="St-Pierre B."/>
            <person name="Chen S."/>
            <person name="Sun C."/>
        </authorList>
    </citation>
    <scope>NUCLEOTIDE SEQUENCE [LARGE SCALE GENOMIC DNA]</scope>
</reference>
<dbReference type="EMBL" id="CM044707">
    <property type="protein sequence ID" value="KAI5653681.1"/>
    <property type="molecule type" value="Genomic_DNA"/>
</dbReference>
<evidence type="ECO:0000313" key="2">
    <source>
        <dbReference type="Proteomes" id="UP001060085"/>
    </source>
</evidence>
<name>A0ACB9ZYV2_CATRO</name>
<proteinExistence type="predicted"/>
<sequence>MDYPIIFWKCRGAESEDFLEVLLDLLHRHRLYILVLAETKTSSRRENTFFDSLAVAEASGFAGGSWTFWRSNRVQNRVAAINYQSMTLLIMKKEQDGWVFTPIYASLNAANRDQLWSYVSRLGQCIKHPWLLLGDTNQTSSKDKQGGRAVFWRRTQTLWQVLVDCVFVDMGFSGSTYT</sequence>
<evidence type="ECO:0000313" key="1">
    <source>
        <dbReference type="EMBL" id="KAI5653681.1"/>
    </source>
</evidence>
<organism evidence="1 2">
    <name type="scientific">Catharanthus roseus</name>
    <name type="common">Madagascar periwinkle</name>
    <name type="synonym">Vinca rosea</name>
    <dbReference type="NCBI Taxonomy" id="4058"/>
    <lineage>
        <taxon>Eukaryota</taxon>
        <taxon>Viridiplantae</taxon>
        <taxon>Streptophyta</taxon>
        <taxon>Embryophyta</taxon>
        <taxon>Tracheophyta</taxon>
        <taxon>Spermatophyta</taxon>
        <taxon>Magnoliopsida</taxon>
        <taxon>eudicotyledons</taxon>
        <taxon>Gunneridae</taxon>
        <taxon>Pentapetalae</taxon>
        <taxon>asterids</taxon>
        <taxon>lamiids</taxon>
        <taxon>Gentianales</taxon>
        <taxon>Apocynaceae</taxon>
        <taxon>Rauvolfioideae</taxon>
        <taxon>Vinceae</taxon>
        <taxon>Catharanthinae</taxon>
        <taxon>Catharanthus</taxon>
    </lineage>
</organism>
<comment type="caution">
    <text evidence="1">The sequence shown here is derived from an EMBL/GenBank/DDBJ whole genome shotgun (WGS) entry which is preliminary data.</text>
</comment>